<protein>
    <submittedName>
        <fullName evidence="1">Uncharacterized protein</fullName>
    </submittedName>
</protein>
<evidence type="ECO:0000313" key="1">
    <source>
        <dbReference type="EMBL" id="DAG02973.1"/>
    </source>
</evidence>
<name>A0A8S5V8D8_9CAUD</name>
<accession>A0A8S5V8D8</accession>
<proteinExistence type="predicted"/>
<reference evidence="1" key="1">
    <citation type="journal article" date="2021" name="Proc. Natl. Acad. Sci. U.S.A.">
        <title>A Catalog of Tens of Thousands of Viruses from Human Metagenomes Reveals Hidden Associations with Chronic Diseases.</title>
        <authorList>
            <person name="Tisza M.J."/>
            <person name="Buck C.B."/>
        </authorList>
    </citation>
    <scope>NUCLEOTIDE SEQUENCE</scope>
    <source>
        <strain evidence="1">CtDzM5</strain>
    </source>
</reference>
<dbReference type="EMBL" id="BK016220">
    <property type="protein sequence ID" value="DAG02973.1"/>
    <property type="molecule type" value="Genomic_DNA"/>
</dbReference>
<sequence length="58" mass="7020">MVCFLPFFFDCFDCIKHSGLHAIFISNPFFAVHYHRKINRCNAHFFGHFFSLYFVNMH</sequence>
<organism evidence="1">
    <name type="scientific">Myoviridae sp. ctDzM5</name>
    <dbReference type="NCBI Taxonomy" id="2825058"/>
    <lineage>
        <taxon>Viruses</taxon>
        <taxon>Duplodnaviria</taxon>
        <taxon>Heunggongvirae</taxon>
        <taxon>Uroviricota</taxon>
        <taxon>Caudoviricetes</taxon>
    </lineage>
</organism>